<organism evidence="2 3">
    <name type="scientific">Spodoptera exigua</name>
    <name type="common">Beet armyworm</name>
    <name type="synonym">Noctua fulgens</name>
    <dbReference type="NCBI Taxonomy" id="7107"/>
    <lineage>
        <taxon>Eukaryota</taxon>
        <taxon>Metazoa</taxon>
        <taxon>Ecdysozoa</taxon>
        <taxon>Arthropoda</taxon>
        <taxon>Hexapoda</taxon>
        <taxon>Insecta</taxon>
        <taxon>Pterygota</taxon>
        <taxon>Neoptera</taxon>
        <taxon>Endopterygota</taxon>
        <taxon>Lepidoptera</taxon>
        <taxon>Glossata</taxon>
        <taxon>Ditrysia</taxon>
        <taxon>Noctuoidea</taxon>
        <taxon>Noctuidae</taxon>
        <taxon>Amphipyrinae</taxon>
        <taxon>Spodoptera</taxon>
    </lineage>
</organism>
<feature type="compositionally biased region" description="Basic and acidic residues" evidence="1">
    <location>
        <begin position="130"/>
        <end position="144"/>
    </location>
</feature>
<feature type="compositionally biased region" description="Polar residues" evidence="1">
    <location>
        <begin position="164"/>
        <end position="176"/>
    </location>
</feature>
<feature type="region of interest" description="Disordered" evidence="1">
    <location>
        <begin position="34"/>
        <end position="85"/>
    </location>
</feature>
<feature type="compositionally biased region" description="Basic residues" evidence="1">
    <location>
        <begin position="145"/>
        <end position="163"/>
    </location>
</feature>
<gene>
    <name evidence="2" type="ORF">HW555_011408</name>
</gene>
<keyword evidence="3" id="KW-1185">Reference proteome</keyword>
<proteinExistence type="predicted"/>
<accession>A0A835L005</accession>
<dbReference type="AlphaFoldDB" id="A0A835L005"/>
<dbReference type="Proteomes" id="UP000648187">
    <property type="component" value="Unassembled WGS sequence"/>
</dbReference>
<sequence length="199" mass="22456">MFVEYLQSDKYKKHGIELDHGHHGKCGRMFGKHGHGKLHGHGKHHGHGMHHGHHGPHGHHGHHGPHRHGRSHCHRGRHGLHGPHKGKFWARWTIDLTTDESDNNTNNTIESGRNPSPPPNETQEQQQGTNKEKQNDKNKCDCKCSRKGRYGGRFGHGKCHKQNKQSVPESNTTESPANAEEPQANLTEMVENINIENSE</sequence>
<name>A0A835L005_SPOEX</name>
<comment type="caution">
    <text evidence="2">The sequence shown here is derived from an EMBL/GenBank/DDBJ whole genome shotgun (WGS) entry which is preliminary data.</text>
</comment>
<feature type="region of interest" description="Disordered" evidence="1">
    <location>
        <begin position="98"/>
        <end position="199"/>
    </location>
</feature>
<evidence type="ECO:0000313" key="3">
    <source>
        <dbReference type="Proteomes" id="UP000648187"/>
    </source>
</evidence>
<dbReference type="EMBL" id="JACKWZ010000334">
    <property type="protein sequence ID" value="KAF9409144.1"/>
    <property type="molecule type" value="Genomic_DNA"/>
</dbReference>
<protein>
    <submittedName>
        <fullName evidence="2">Uncharacterized protein</fullName>
    </submittedName>
</protein>
<evidence type="ECO:0000313" key="2">
    <source>
        <dbReference type="EMBL" id="KAF9409144.1"/>
    </source>
</evidence>
<reference evidence="2" key="1">
    <citation type="submission" date="2020-08" db="EMBL/GenBank/DDBJ databases">
        <title>Spodoptera exigua strain:BAW_Kor-Di-RS1 Genome sequencing and assembly.</title>
        <authorList>
            <person name="Kim J."/>
            <person name="Nam H.Y."/>
            <person name="Kwon M."/>
            <person name="Choi J.H."/>
            <person name="Cho S.R."/>
            <person name="Kim G.-H."/>
        </authorList>
    </citation>
    <scope>NUCLEOTIDE SEQUENCE</scope>
    <source>
        <strain evidence="2">BAW_Kor-Di-RS1</strain>
        <tissue evidence="2">Whole-body</tissue>
    </source>
</reference>
<evidence type="ECO:0000256" key="1">
    <source>
        <dbReference type="SAM" id="MobiDB-lite"/>
    </source>
</evidence>